<dbReference type="Pfam" id="PF00762">
    <property type="entry name" value="Ferrochelatase"/>
    <property type="match status" value="1"/>
</dbReference>
<dbReference type="GO" id="GO:0004325">
    <property type="term" value="F:ferrochelatase activity"/>
    <property type="evidence" value="ECO:0007669"/>
    <property type="project" value="UniProtKB-EC"/>
</dbReference>
<proteinExistence type="inferred from homology"/>
<dbReference type="NCBIfam" id="TIGR00109">
    <property type="entry name" value="hemH"/>
    <property type="match status" value="1"/>
</dbReference>
<comment type="subcellular location">
    <subcellularLocation>
        <location evidence="7">Cytoplasm</location>
    </subcellularLocation>
</comment>
<keyword evidence="3 7" id="KW-0350">Heme biosynthesis</keyword>
<keyword evidence="10" id="KW-1185">Reference proteome</keyword>
<comment type="pathway">
    <text evidence="1 7">Porphyrin-containing compound metabolism; protoheme biosynthesis.</text>
</comment>
<feature type="binding site" description="axial binding residue" evidence="7">
    <location>
        <position position="10"/>
    </location>
    <ligand>
        <name>Fe-coproporphyrin III</name>
        <dbReference type="ChEBI" id="CHEBI:68438"/>
    </ligand>
    <ligandPart>
        <name>Fe</name>
        <dbReference type="ChEBI" id="CHEBI:18248"/>
    </ligandPart>
</feature>
<protein>
    <recommendedName>
        <fullName evidence="7">Coproporphyrin III ferrochelatase</fullName>
        <ecNumber evidence="7">4.99.1.9</ecNumber>
    </recommendedName>
</protein>
<dbReference type="PANTHER" id="PTHR11108:SF1">
    <property type="entry name" value="FERROCHELATASE, MITOCHONDRIAL"/>
    <property type="match status" value="1"/>
</dbReference>
<evidence type="ECO:0000256" key="6">
    <source>
        <dbReference type="ARBA" id="ARBA00024536"/>
    </source>
</evidence>
<dbReference type="InterPro" id="IPR033644">
    <property type="entry name" value="Ferrochelatase_C"/>
</dbReference>
<reference evidence="9 10" key="1">
    <citation type="submission" date="2023-07" db="EMBL/GenBank/DDBJ databases">
        <title>Sequencing the genomes of 1000 actinobacteria strains.</title>
        <authorList>
            <person name="Klenk H.-P."/>
        </authorList>
    </citation>
    <scope>NUCLEOTIDE SEQUENCE [LARGE SCALE GENOMIC DNA]</scope>
    <source>
        <strain evidence="9 10">DSM 17163</strain>
    </source>
</reference>
<evidence type="ECO:0000256" key="2">
    <source>
        <dbReference type="ARBA" id="ARBA00023004"/>
    </source>
</evidence>
<accession>A0ABT9NF40</accession>
<keyword evidence="2 7" id="KW-0408">Iron</keyword>
<dbReference type="RefSeq" id="WP_307682234.1">
    <property type="nucleotide sequence ID" value="NZ_JAUSQX010000001.1"/>
</dbReference>
<feature type="binding site" evidence="7">
    <location>
        <position position="120"/>
    </location>
    <ligand>
        <name>Fe-coproporphyrin III</name>
        <dbReference type="ChEBI" id="CHEBI:68438"/>
    </ligand>
</feature>
<evidence type="ECO:0000313" key="10">
    <source>
        <dbReference type="Proteomes" id="UP001243212"/>
    </source>
</evidence>
<feature type="binding site" evidence="7">
    <location>
        <position position="176"/>
    </location>
    <ligand>
        <name>Fe(2+)</name>
        <dbReference type="ChEBI" id="CHEBI:29033"/>
    </ligand>
</feature>
<evidence type="ECO:0000256" key="7">
    <source>
        <dbReference type="HAMAP-Rule" id="MF_00323"/>
    </source>
</evidence>
<evidence type="ECO:0000313" key="9">
    <source>
        <dbReference type="EMBL" id="MDP9805987.1"/>
    </source>
</evidence>
<evidence type="ECO:0000256" key="8">
    <source>
        <dbReference type="RuleBase" id="RU004185"/>
    </source>
</evidence>
<keyword evidence="4 7" id="KW-0456">Lyase</keyword>
<dbReference type="InterPro" id="IPR033659">
    <property type="entry name" value="Ferrochelatase_N"/>
</dbReference>
<sequence>MSDAYMLLSYGGPDKPSDVVPFLRNAVAGKGIPDERLEEVGEHYFLFGGKSPINELNFQLAQRIRDELAARGDHTPVIVGNRNWHPYGNEALEELYSQGARHIRAIATAAYGSYSSCRQYREDVARWLGDLEYPDLRVDKVRPFWETSGFMEAYLDVVRKAREQAAPHARVLFVTHSIPTAMDRASGRALNLTYEQQHLEVARTITRELDITDWDMTYCSRSGSPHTPWLEPDVNDHIEELAERSVSAVLIVPIGFISDHMEVIYDLDTQAKETCEALGIEHYRADTIDHSPVFVQQLADLFQGEGEISCPSTCCWASDSAPALAAI</sequence>
<feature type="binding site" evidence="7">
    <location>
        <position position="51"/>
    </location>
    <ligand>
        <name>Fe-coproporphyrin III</name>
        <dbReference type="ChEBI" id="CHEBI:68438"/>
    </ligand>
</feature>
<comment type="caution">
    <text evidence="7">Lacks conserved residue(s) required for the propagation of feature annotation.</text>
</comment>
<evidence type="ECO:0000256" key="3">
    <source>
        <dbReference type="ARBA" id="ARBA00023133"/>
    </source>
</evidence>
<name>A0ABT9NF40_9ACTO</name>
<dbReference type="HAMAP" id="MF_00323">
    <property type="entry name" value="Ferrochelatase"/>
    <property type="match status" value="1"/>
</dbReference>
<feature type="binding site" evidence="7">
    <location>
        <position position="262"/>
    </location>
    <ligand>
        <name>Fe(2+)</name>
        <dbReference type="ChEBI" id="CHEBI:29033"/>
    </ligand>
</feature>
<dbReference type="SUPFAM" id="SSF53800">
    <property type="entry name" value="Chelatase"/>
    <property type="match status" value="1"/>
</dbReference>
<dbReference type="InterPro" id="IPR001015">
    <property type="entry name" value="Ferrochelatase"/>
</dbReference>
<organism evidence="9 10">
    <name type="scientific">Trueperella bonasi</name>
    <dbReference type="NCBI Taxonomy" id="312286"/>
    <lineage>
        <taxon>Bacteria</taxon>
        <taxon>Bacillati</taxon>
        <taxon>Actinomycetota</taxon>
        <taxon>Actinomycetes</taxon>
        <taxon>Actinomycetales</taxon>
        <taxon>Actinomycetaceae</taxon>
        <taxon>Trueperella</taxon>
    </lineage>
</organism>
<dbReference type="CDD" id="cd03411">
    <property type="entry name" value="Ferrochelatase_N"/>
    <property type="match status" value="1"/>
</dbReference>
<dbReference type="Gene3D" id="3.40.50.1400">
    <property type="match status" value="2"/>
</dbReference>
<dbReference type="CDD" id="cd00419">
    <property type="entry name" value="Ferrochelatase_C"/>
    <property type="match status" value="1"/>
</dbReference>
<dbReference type="EMBL" id="JAUSQX010000001">
    <property type="protein sequence ID" value="MDP9805987.1"/>
    <property type="molecule type" value="Genomic_DNA"/>
</dbReference>
<comment type="similarity">
    <text evidence="7 8">Belongs to the ferrochelatase family.</text>
</comment>
<comment type="caution">
    <text evidence="9">The sequence shown here is derived from an EMBL/GenBank/DDBJ whole genome shotgun (WGS) entry which is preliminary data.</text>
</comment>
<dbReference type="EC" id="4.99.1.9" evidence="7"/>
<dbReference type="Proteomes" id="UP001243212">
    <property type="component" value="Unassembled WGS sequence"/>
</dbReference>
<evidence type="ECO:0000256" key="1">
    <source>
        <dbReference type="ARBA" id="ARBA00004744"/>
    </source>
</evidence>
<gene>
    <name evidence="7" type="primary">cpfC</name>
    <name evidence="9" type="ORF">J2S70_000569</name>
</gene>
<keyword evidence="7" id="KW-0479">Metal-binding</keyword>
<evidence type="ECO:0000256" key="4">
    <source>
        <dbReference type="ARBA" id="ARBA00023239"/>
    </source>
</evidence>
<comment type="function">
    <text evidence="7">Involved in coproporphyrin-dependent heme b biosynthesis. Catalyzes the insertion of ferrous iron into coproporphyrin III to form Fe-coproporphyrin III.</text>
</comment>
<evidence type="ECO:0000256" key="5">
    <source>
        <dbReference type="ARBA" id="ARBA00023244"/>
    </source>
</evidence>
<comment type="catalytic activity">
    <reaction evidence="6">
        <text>Fe-coproporphyrin III + 2 H(+) = coproporphyrin III + Fe(2+)</text>
        <dbReference type="Rhea" id="RHEA:49572"/>
        <dbReference type="ChEBI" id="CHEBI:15378"/>
        <dbReference type="ChEBI" id="CHEBI:29033"/>
        <dbReference type="ChEBI" id="CHEBI:68438"/>
        <dbReference type="ChEBI" id="CHEBI:131725"/>
        <dbReference type="EC" id="4.99.1.9"/>
    </reaction>
    <physiologicalReaction direction="right-to-left" evidence="6">
        <dbReference type="Rhea" id="RHEA:49574"/>
    </physiologicalReaction>
</comment>
<keyword evidence="5 7" id="KW-0627">Porphyrin biosynthesis</keyword>
<dbReference type="PANTHER" id="PTHR11108">
    <property type="entry name" value="FERROCHELATASE"/>
    <property type="match status" value="1"/>
</dbReference>
<keyword evidence="7" id="KW-0963">Cytoplasm</keyword>